<sequence>MSVDRQSEEQEWADNPRLNAWLAKQEAAFPGWAQQSGHAWDFTPGSLDQLEDLLRRQFSTWEEVSAAQEDPIVAVSAWYLGEVQNRHYGTVWHCNPQLPMNHPDQDGTPFVLMPEDPRDEYEEDDDERYRPGNNPFVEIRALFVRGPENRLRDVLNRYR</sequence>
<accession>A0ABW6VP32</accession>
<reference evidence="1 2" key="1">
    <citation type="submission" date="2024-10" db="EMBL/GenBank/DDBJ databases">
        <title>The Natural Products Discovery Center: Release of the First 8490 Sequenced Strains for Exploring Actinobacteria Biosynthetic Diversity.</title>
        <authorList>
            <person name="Kalkreuter E."/>
            <person name="Kautsar S.A."/>
            <person name="Yang D."/>
            <person name="Bader C.D."/>
            <person name="Teijaro C.N."/>
            <person name="Fluegel L."/>
            <person name="Davis C.M."/>
            <person name="Simpson J.R."/>
            <person name="Lauterbach L."/>
            <person name="Steele A.D."/>
            <person name="Gui C."/>
            <person name="Meng S."/>
            <person name="Li G."/>
            <person name="Viehrig K."/>
            <person name="Ye F."/>
            <person name="Su P."/>
            <person name="Kiefer A.F."/>
            <person name="Nichols A."/>
            <person name="Cepeda A.J."/>
            <person name="Yan W."/>
            <person name="Fan B."/>
            <person name="Jiang Y."/>
            <person name="Adhikari A."/>
            <person name="Zheng C.-J."/>
            <person name="Schuster L."/>
            <person name="Cowan T.M."/>
            <person name="Smanski M.J."/>
            <person name="Chevrette M.G."/>
            <person name="De Carvalho L.P.S."/>
            <person name="Shen B."/>
        </authorList>
    </citation>
    <scope>NUCLEOTIDE SEQUENCE [LARGE SCALE GENOMIC DNA]</scope>
    <source>
        <strain evidence="1 2">NPDC000140</strain>
    </source>
</reference>
<dbReference type="RefSeq" id="WP_210864413.1">
    <property type="nucleotide sequence ID" value="NZ_JBEZDH010000013.1"/>
</dbReference>
<organism evidence="1 2">
    <name type="scientific">Micromonospora parva</name>
    <dbReference type="NCBI Taxonomy" id="1464048"/>
    <lineage>
        <taxon>Bacteria</taxon>
        <taxon>Bacillati</taxon>
        <taxon>Actinomycetota</taxon>
        <taxon>Actinomycetes</taxon>
        <taxon>Micromonosporales</taxon>
        <taxon>Micromonosporaceae</taxon>
        <taxon>Micromonospora</taxon>
    </lineage>
</organism>
<keyword evidence="2" id="KW-1185">Reference proteome</keyword>
<name>A0ABW6VP32_9ACTN</name>
<comment type="caution">
    <text evidence="1">The sequence shown here is derived from an EMBL/GenBank/DDBJ whole genome shotgun (WGS) entry which is preliminary data.</text>
</comment>
<evidence type="ECO:0000313" key="1">
    <source>
        <dbReference type="EMBL" id="MFF5199403.1"/>
    </source>
</evidence>
<dbReference type="EMBL" id="JBIAZM010000002">
    <property type="protein sequence ID" value="MFF5199403.1"/>
    <property type="molecule type" value="Genomic_DNA"/>
</dbReference>
<gene>
    <name evidence="1" type="ORF">ACFY3B_07310</name>
</gene>
<proteinExistence type="predicted"/>
<dbReference type="Proteomes" id="UP001602287">
    <property type="component" value="Unassembled WGS sequence"/>
</dbReference>
<evidence type="ECO:0000313" key="2">
    <source>
        <dbReference type="Proteomes" id="UP001602287"/>
    </source>
</evidence>
<protein>
    <submittedName>
        <fullName evidence="1">Uncharacterized protein</fullName>
    </submittedName>
</protein>